<sequence length="102" mass="11159">ISANGGERASNDIKEGRRGGGSGSGRNRNGRSSGWKRHNHHHSHGREELLQEEDGGPMELGLKRFSAPKGNSHIFSLTNSNDGKESPQQQLHGILRPFKLIV</sequence>
<dbReference type="EMBL" id="LS974620">
    <property type="protein sequence ID" value="CAG7908478.1"/>
    <property type="molecule type" value="Genomic_DNA"/>
</dbReference>
<feature type="compositionally biased region" description="Basic residues" evidence="1">
    <location>
        <begin position="34"/>
        <end position="44"/>
    </location>
</feature>
<feature type="non-terminal residue" evidence="2">
    <location>
        <position position="102"/>
    </location>
</feature>
<evidence type="ECO:0000313" key="2">
    <source>
        <dbReference type="EMBL" id="CAG7908478.1"/>
    </source>
</evidence>
<feature type="region of interest" description="Disordered" evidence="1">
    <location>
        <begin position="1"/>
        <end position="89"/>
    </location>
</feature>
<gene>
    <name evidence="2" type="ORF">BRAPAZ1V2_A04P33790.2</name>
</gene>
<feature type="compositionally biased region" description="Basic and acidic residues" evidence="1">
    <location>
        <begin position="9"/>
        <end position="18"/>
    </location>
</feature>
<proteinExistence type="predicted"/>
<dbReference type="AlphaFoldDB" id="A0A8D9HYU8"/>
<feature type="compositionally biased region" description="Polar residues" evidence="1">
    <location>
        <begin position="73"/>
        <end position="89"/>
    </location>
</feature>
<name>A0A8D9HYU8_BRACM</name>
<dbReference type="Proteomes" id="UP000694005">
    <property type="component" value="Chromosome A04"/>
</dbReference>
<dbReference type="Gramene" id="A04p33790.2_BraZ1">
    <property type="protein sequence ID" value="A04p33790.2_BraZ1.CDS"/>
    <property type="gene ID" value="A04g33790.2_BraZ1"/>
</dbReference>
<evidence type="ECO:0000313" key="3">
    <source>
        <dbReference type="Proteomes" id="UP000694005"/>
    </source>
</evidence>
<protein>
    <submittedName>
        <fullName evidence="2">Uncharacterized protein</fullName>
    </submittedName>
</protein>
<organism evidence="2 3">
    <name type="scientific">Brassica campestris</name>
    <name type="common">Field mustard</name>
    <dbReference type="NCBI Taxonomy" id="3711"/>
    <lineage>
        <taxon>Eukaryota</taxon>
        <taxon>Viridiplantae</taxon>
        <taxon>Streptophyta</taxon>
        <taxon>Embryophyta</taxon>
        <taxon>Tracheophyta</taxon>
        <taxon>Spermatophyta</taxon>
        <taxon>Magnoliopsida</taxon>
        <taxon>eudicotyledons</taxon>
        <taxon>Gunneridae</taxon>
        <taxon>Pentapetalae</taxon>
        <taxon>rosids</taxon>
        <taxon>malvids</taxon>
        <taxon>Brassicales</taxon>
        <taxon>Brassicaceae</taxon>
        <taxon>Brassiceae</taxon>
        <taxon>Brassica</taxon>
    </lineage>
</organism>
<evidence type="ECO:0000256" key="1">
    <source>
        <dbReference type="SAM" id="MobiDB-lite"/>
    </source>
</evidence>
<accession>A0A8D9HYU8</accession>
<reference evidence="2 3" key="1">
    <citation type="submission" date="2021-07" db="EMBL/GenBank/DDBJ databases">
        <authorList>
            <consortium name="Genoscope - CEA"/>
            <person name="William W."/>
        </authorList>
    </citation>
    <scope>NUCLEOTIDE SEQUENCE [LARGE SCALE GENOMIC DNA]</scope>
</reference>